<evidence type="ECO:0000256" key="3">
    <source>
        <dbReference type="ARBA" id="ARBA00022741"/>
    </source>
</evidence>
<reference evidence="12 13" key="1">
    <citation type="submission" date="2016-04" db="EMBL/GenBank/DDBJ databases">
        <title>Genome analysis of Thermosulfurimonas dismutans, the first thermophilic sulfur-disproportionating bacterium of the phylum Thermodesulfobacteria.</title>
        <authorList>
            <person name="Mardanov A.V."/>
            <person name="Beletsky A.V."/>
            <person name="Kadnikov V.V."/>
            <person name="Slobodkin A.I."/>
            <person name="Ravin N.V."/>
        </authorList>
    </citation>
    <scope>NUCLEOTIDE SEQUENCE [LARGE SCALE GENOMIC DNA]</scope>
    <source>
        <strain evidence="12 13">S95</strain>
    </source>
</reference>
<dbReference type="GO" id="GO:0030983">
    <property type="term" value="F:mismatched DNA binding"/>
    <property type="evidence" value="ECO:0007669"/>
    <property type="project" value="InterPro"/>
</dbReference>
<dbReference type="InterPro" id="IPR005748">
    <property type="entry name" value="DNA_mismatch_repair_MutS"/>
</dbReference>
<dbReference type="Gene3D" id="3.40.1170.10">
    <property type="entry name" value="DNA repair protein MutS, domain I"/>
    <property type="match status" value="1"/>
</dbReference>
<evidence type="ECO:0000256" key="4">
    <source>
        <dbReference type="ARBA" id="ARBA00022763"/>
    </source>
</evidence>
<evidence type="ECO:0000313" key="12">
    <source>
        <dbReference type="EMBL" id="OAQ21041.1"/>
    </source>
</evidence>
<evidence type="ECO:0000256" key="6">
    <source>
        <dbReference type="ARBA" id="ARBA00023125"/>
    </source>
</evidence>
<dbReference type="FunFam" id="3.40.50.300:FF:000870">
    <property type="entry name" value="MutS protein homolog 4"/>
    <property type="match status" value="1"/>
</dbReference>
<dbReference type="SUPFAM" id="SSF48334">
    <property type="entry name" value="DNA repair protein MutS, domain III"/>
    <property type="match status" value="1"/>
</dbReference>
<dbReference type="Proteomes" id="UP000078390">
    <property type="component" value="Unassembled WGS sequence"/>
</dbReference>
<dbReference type="Pfam" id="PF05192">
    <property type="entry name" value="MutS_III"/>
    <property type="match status" value="1"/>
</dbReference>
<evidence type="ECO:0000256" key="5">
    <source>
        <dbReference type="ARBA" id="ARBA00022840"/>
    </source>
</evidence>
<dbReference type="InterPro" id="IPR027417">
    <property type="entry name" value="P-loop_NTPase"/>
</dbReference>
<evidence type="ECO:0000256" key="8">
    <source>
        <dbReference type="ARBA" id="ARBA00024647"/>
    </source>
</evidence>
<keyword evidence="13" id="KW-1185">Reference proteome</keyword>
<dbReference type="FunFam" id="3.40.1170.10:FF:000001">
    <property type="entry name" value="DNA mismatch repair protein MutS"/>
    <property type="match status" value="1"/>
</dbReference>
<dbReference type="SMART" id="SM00533">
    <property type="entry name" value="MUTSd"/>
    <property type="match status" value="1"/>
</dbReference>
<keyword evidence="5 9" id="KW-0067">ATP-binding</keyword>
<dbReference type="GO" id="GO:0005524">
    <property type="term" value="F:ATP binding"/>
    <property type="evidence" value="ECO:0007669"/>
    <property type="project" value="UniProtKB-UniRule"/>
</dbReference>
<dbReference type="CDD" id="cd03284">
    <property type="entry name" value="ABC_MutS1"/>
    <property type="match status" value="1"/>
</dbReference>
<accession>A0A179D5H2</accession>
<dbReference type="GO" id="GO:0003684">
    <property type="term" value="F:damaged DNA binding"/>
    <property type="evidence" value="ECO:0007669"/>
    <property type="project" value="UniProtKB-UniRule"/>
</dbReference>
<dbReference type="InterPro" id="IPR017261">
    <property type="entry name" value="DNA_mismatch_repair_MutS/MSH"/>
</dbReference>
<dbReference type="HAMAP" id="MF_00096">
    <property type="entry name" value="MutS"/>
    <property type="match status" value="1"/>
</dbReference>
<dbReference type="Pfam" id="PF00488">
    <property type="entry name" value="MutS_V"/>
    <property type="match status" value="1"/>
</dbReference>
<dbReference type="GO" id="GO:0140664">
    <property type="term" value="F:ATP-dependent DNA damage sensor activity"/>
    <property type="evidence" value="ECO:0007669"/>
    <property type="project" value="InterPro"/>
</dbReference>
<comment type="function">
    <text evidence="8 9">This protein is involved in the repair of mismatches in DNA. It is possible that it carries out the mismatch recognition step. This protein has a weak ATPase activity.</text>
</comment>
<dbReference type="Pfam" id="PF05190">
    <property type="entry name" value="MutS_IV"/>
    <property type="match status" value="1"/>
</dbReference>
<dbReference type="Gene3D" id="3.30.420.110">
    <property type="entry name" value="MutS, connector domain"/>
    <property type="match status" value="1"/>
</dbReference>
<proteinExistence type="inferred from homology"/>
<gene>
    <name evidence="9" type="primary">mutS</name>
    <name evidence="12" type="ORF">TDIS_0967</name>
</gene>
<dbReference type="EMBL" id="LWLG01000004">
    <property type="protein sequence ID" value="OAQ21041.1"/>
    <property type="molecule type" value="Genomic_DNA"/>
</dbReference>
<comment type="similarity">
    <text evidence="1 9 10">Belongs to the DNA mismatch repair MutS family.</text>
</comment>
<dbReference type="PANTHER" id="PTHR11361">
    <property type="entry name" value="DNA MISMATCH REPAIR PROTEIN MUTS FAMILY MEMBER"/>
    <property type="match status" value="1"/>
</dbReference>
<dbReference type="PROSITE" id="PS00486">
    <property type="entry name" value="DNA_MISMATCH_REPAIR_2"/>
    <property type="match status" value="1"/>
</dbReference>
<dbReference type="InterPro" id="IPR007860">
    <property type="entry name" value="DNA_mmatch_repair_MutS_con_dom"/>
</dbReference>
<dbReference type="SUPFAM" id="SSF52540">
    <property type="entry name" value="P-loop containing nucleoside triphosphate hydrolases"/>
    <property type="match status" value="1"/>
</dbReference>
<sequence>MAMQKLTPMFRQYFEIKRRYPHCILFFRLGDFYEMFFEDAEKAAGILNIALTSREAGGGKRVPMCGVPVSNAAPYIRKLVEAGHRVAICEQVEDPREAKGLVKREVIRVVTPGLFVDLEGLSEKESHYLCALSQGKRFGLSVLDLSTGDFRVTALEDENELLNEIFRLEPRELLLPEEKEEALTKKLKEVLPRLHLTRVAPEWFSEKRGRELISELFGVADPAGFGLSEIPEALPAVAAIIEYLRENEKEALNRLSSPKPYFLGNYLILDEPTKRNLELVRNQFDGTGRFTLLWVLDHTKTPMGGRTLRHWILYPLRDLSAIRERQEAVRYLLENPDLRGALSRALSRVTDMERLTTRCTLKLSGPRDLVALRQALSVIPEIKEYLTGTEGLLFSIRERLGDFSTLYEKLVRILLEEVPASPKEGGLVRPGVHVELDELRDLKENALKYLAELEARERQRTGIPNLRLGYNRVFGYYIEVTKSYLDRIPKDYLRKQTLTNAERFITPELKEFEAKVLSADERIKELEYEIFLELREAVAEEAEALRQAGRALGELDALLSLAEVAEKNDYVRPEITETPGIEIIEGRHPVLEKVLPVGNFVPNTVRLDPEEARLLIITGPNMAGKSTILRQTALIVLMAHLGSFVPAESARIGLCDRIFSRVGASDELSRGRSTFMVEMAECANILNNATERSLVILDEIGRGTSTYDGLAIAWAVAEYLHRKKALTLFATHYHELTELARELPAVKNYNVAVKEWGEEVVFLYRLQPGPASESYGIQVAALAGLPREVIERAREILEDLEAKGNLHQVRKPKESPKQLPLFDPYLPLKEKLLALNPEEITPREALNLVFELRDFLVKSGL</sequence>
<dbReference type="FunFam" id="1.10.1420.10:FF:000001">
    <property type="entry name" value="DNA mismatch repair protein MutS"/>
    <property type="match status" value="1"/>
</dbReference>
<dbReference type="InterPro" id="IPR007696">
    <property type="entry name" value="DNA_mismatch_repair_MutS_core"/>
</dbReference>
<feature type="binding site" evidence="9">
    <location>
        <begin position="619"/>
        <end position="626"/>
    </location>
    <ligand>
        <name>ATP</name>
        <dbReference type="ChEBI" id="CHEBI:30616"/>
    </ligand>
</feature>
<dbReference type="NCBIfam" id="TIGR01070">
    <property type="entry name" value="mutS1"/>
    <property type="match status" value="1"/>
</dbReference>
<dbReference type="GO" id="GO:0006298">
    <property type="term" value="P:mismatch repair"/>
    <property type="evidence" value="ECO:0007669"/>
    <property type="project" value="UniProtKB-UniRule"/>
</dbReference>
<dbReference type="InterPro" id="IPR036678">
    <property type="entry name" value="MutS_con_dom_sf"/>
</dbReference>
<dbReference type="STRING" id="999894.TDIS_0967"/>
<dbReference type="Pfam" id="PF05188">
    <property type="entry name" value="MutS_II"/>
    <property type="match status" value="1"/>
</dbReference>
<dbReference type="GO" id="GO:0005829">
    <property type="term" value="C:cytosol"/>
    <property type="evidence" value="ECO:0007669"/>
    <property type="project" value="TreeGrafter"/>
</dbReference>
<dbReference type="InterPro" id="IPR016151">
    <property type="entry name" value="DNA_mismatch_repair_MutS_N"/>
</dbReference>
<dbReference type="SUPFAM" id="SSF55271">
    <property type="entry name" value="DNA repair protein MutS, domain I"/>
    <property type="match status" value="1"/>
</dbReference>
<evidence type="ECO:0000256" key="10">
    <source>
        <dbReference type="RuleBase" id="RU003756"/>
    </source>
</evidence>
<keyword evidence="6 9" id="KW-0238">DNA-binding</keyword>
<keyword evidence="3 9" id="KW-0547">Nucleotide-binding</keyword>
<evidence type="ECO:0000256" key="9">
    <source>
        <dbReference type="HAMAP-Rule" id="MF_00096"/>
    </source>
</evidence>
<organism evidence="12 13">
    <name type="scientific">Thermosulfurimonas dismutans</name>
    <dbReference type="NCBI Taxonomy" id="999894"/>
    <lineage>
        <taxon>Bacteria</taxon>
        <taxon>Pseudomonadati</taxon>
        <taxon>Thermodesulfobacteriota</taxon>
        <taxon>Thermodesulfobacteria</taxon>
        <taxon>Thermodesulfobacteriales</taxon>
        <taxon>Thermodesulfobacteriaceae</taxon>
        <taxon>Thermosulfurimonas</taxon>
    </lineage>
</organism>
<protein>
    <recommendedName>
        <fullName evidence="2 9">DNA mismatch repair protein MutS</fullName>
    </recommendedName>
</protein>
<dbReference type="PATRIC" id="fig|999894.6.peg.959"/>
<evidence type="ECO:0000259" key="11">
    <source>
        <dbReference type="PROSITE" id="PS00486"/>
    </source>
</evidence>
<evidence type="ECO:0000256" key="1">
    <source>
        <dbReference type="ARBA" id="ARBA00006271"/>
    </source>
</evidence>
<dbReference type="InterPro" id="IPR000432">
    <property type="entry name" value="DNA_mismatch_repair_MutS_C"/>
</dbReference>
<keyword evidence="7 9" id="KW-0234">DNA repair</keyword>
<name>A0A179D5H2_9BACT</name>
<evidence type="ECO:0000256" key="2">
    <source>
        <dbReference type="ARBA" id="ARBA00021982"/>
    </source>
</evidence>
<dbReference type="InterPro" id="IPR007861">
    <property type="entry name" value="DNA_mismatch_repair_MutS_clamp"/>
</dbReference>
<dbReference type="Gene3D" id="1.10.1420.10">
    <property type="match status" value="2"/>
</dbReference>
<evidence type="ECO:0000313" key="13">
    <source>
        <dbReference type="Proteomes" id="UP000078390"/>
    </source>
</evidence>
<dbReference type="NCBIfam" id="NF003810">
    <property type="entry name" value="PRK05399.1"/>
    <property type="match status" value="1"/>
</dbReference>
<evidence type="ECO:0000256" key="7">
    <source>
        <dbReference type="ARBA" id="ARBA00023204"/>
    </source>
</evidence>
<dbReference type="AlphaFoldDB" id="A0A179D5H2"/>
<dbReference type="Pfam" id="PF01624">
    <property type="entry name" value="MutS_I"/>
    <property type="match status" value="1"/>
</dbReference>
<dbReference type="InterPro" id="IPR036187">
    <property type="entry name" value="DNA_mismatch_repair_MutS_sf"/>
</dbReference>
<keyword evidence="4 9" id="KW-0227">DNA damage</keyword>
<comment type="caution">
    <text evidence="12">The sequence shown here is derived from an EMBL/GenBank/DDBJ whole genome shotgun (WGS) entry which is preliminary data.</text>
</comment>
<dbReference type="PANTHER" id="PTHR11361:SF34">
    <property type="entry name" value="DNA MISMATCH REPAIR PROTEIN MSH1, MITOCHONDRIAL"/>
    <property type="match status" value="1"/>
</dbReference>
<dbReference type="SUPFAM" id="SSF53150">
    <property type="entry name" value="DNA repair protein MutS, domain II"/>
    <property type="match status" value="1"/>
</dbReference>
<dbReference type="PIRSF" id="PIRSF037677">
    <property type="entry name" value="DNA_mis_repair_Msh6"/>
    <property type="match status" value="1"/>
</dbReference>
<dbReference type="SMART" id="SM00534">
    <property type="entry name" value="MUTSac"/>
    <property type="match status" value="1"/>
</dbReference>
<dbReference type="InterPro" id="IPR045076">
    <property type="entry name" value="MutS"/>
</dbReference>
<dbReference type="InterPro" id="IPR007695">
    <property type="entry name" value="DNA_mismatch_repair_MutS-lik_N"/>
</dbReference>
<dbReference type="Gene3D" id="3.40.50.300">
    <property type="entry name" value="P-loop containing nucleotide triphosphate hydrolases"/>
    <property type="match status" value="1"/>
</dbReference>
<feature type="domain" description="DNA mismatch repair proteins mutS family" evidence="11">
    <location>
        <begin position="693"/>
        <end position="709"/>
    </location>
</feature>